<accession>A0A0S2FEB4</accession>
<dbReference type="KEGG" id="lab:LA76x_3746"/>
<feature type="region of interest" description="Disordered" evidence="1">
    <location>
        <begin position="31"/>
        <end position="52"/>
    </location>
</feature>
<proteinExistence type="predicted"/>
<gene>
    <name evidence="2" type="ORF">LA76x_3746</name>
</gene>
<dbReference type="PATRIC" id="fig|84531.8.peg.3763"/>
<reference evidence="2 3" key="1">
    <citation type="journal article" date="2015" name="BMC Genomics">
        <title>Comparative genomics and metabolic profiling of the genus Lysobacter.</title>
        <authorList>
            <person name="de Bruijn I."/>
            <person name="Cheng X."/>
            <person name="de Jager V."/>
            <person name="Exposito R.G."/>
            <person name="Watrous J."/>
            <person name="Patel N."/>
            <person name="Postma J."/>
            <person name="Dorrestein P.C."/>
            <person name="Kobayashi D."/>
            <person name="Raaijmakers J.M."/>
        </authorList>
    </citation>
    <scope>NUCLEOTIDE SEQUENCE [LARGE SCALE GENOMIC DNA]</scope>
    <source>
        <strain evidence="2 3">76</strain>
    </source>
</reference>
<protein>
    <submittedName>
        <fullName evidence="2">Uncharacterized protein</fullName>
    </submittedName>
</protein>
<name>A0A0S2FEB4_LYSAN</name>
<dbReference type="EMBL" id="CP011129">
    <property type="protein sequence ID" value="ALN81868.1"/>
    <property type="molecule type" value="Genomic_DNA"/>
</dbReference>
<keyword evidence="3" id="KW-1185">Reference proteome</keyword>
<sequence>MGLSVTLRLWRYGLRPERGGSGPGGLLRRSIADWDGGRVNGPGDCDRRSRTG</sequence>
<evidence type="ECO:0000256" key="1">
    <source>
        <dbReference type="SAM" id="MobiDB-lite"/>
    </source>
</evidence>
<organism evidence="2 3">
    <name type="scientific">Lysobacter antibioticus</name>
    <dbReference type="NCBI Taxonomy" id="84531"/>
    <lineage>
        <taxon>Bacteria</taxon>
        <taxon>Pseudomonadati</taxon>
        <taxon>Pseudomonadota</taxon>
        <taxon>Gammaproteobacteria</taxon>
        <taxon>Lysobacterales</taxon>
        <taxon>Lysobacteraceae</taxon>
        <taxon>Lysobacter</taxon>
    </lineage>
</organism>
<evidence type="ECO:0000313" key="3">
    <source>
        <dbReference type="Proteomes" id="UP000060787"/>
    </source>
</evidence>
<dbReference type="Proteomes" id="UP000060787">
    <property type="component" value="Chromosome"/>
</dbReference>
<evidence type="ECO:0000313" key="2">
    <source>
        <dbReference type="EMBL" id="ALN81868.1"/>
    </source>
</evidence>
<dbReference type="AlphaFoldDB" id="A0A0S2FEB4"/>